<accession>A0A9E7E9X8</accession>
<feature type="region of interest" description="Disordered" evidence="1">
    <location>
        <begin position="1"/>
        <end position="20"/>
    </location>
</feature>
<reference evidence="2" key="1">
    <citation type="submission" date="2022-05" db="EMBL/GenBank/DDBJ databases">
        <title>The Musa troglodytarum L. genome provides insights into the mechanism of non-climacteric behaviour and enrichment of carotenoids.</title>
        <authorList>
            <person name="Wang J."/>
        </authorList>
    </citation>
    <scope>NUCLEOTIDE SEQUENCE</scope>
    <source>
        <tissue evidence="2">Leaf</tissue>
    </source>
</reference>
<dbReference type="AlphaFoldDB" id="A0A9E7E9X8"/>
<dbReference type="Proteomes" id="UP001055439">
    <property type="component" value="Chromosome 1"/>
</dbReference>
<keyword evidence="3" id="KW-1185">Reference proteome</keyword>
<organism evidence="2 3">
    <name type="scientific">Musa troglodytarum</name>
    <name type="common">fe'i banana</name>
    <dbReference type="NCBI Taxonomy" id="320322"/>
    <lineage>
        <taxon>Eukaryota</taxon>
        <taxon>Viridiplantae</taxon>
        <taxon>Streptophyta</taxon>
        <taxon>Embryophyta</taxon>
        <taxon>Tracheophyta</taxon>
        <taxon>Spermatophyta</taxon>
        <taxon>Magnoliopsida</taxon>
        <taxon>Liliopsida</taxon>
        <taxon>Zingiberales</taxon>
        <taxon>Musaceae</taxon>
        <taxon>Musa</taxon>
    </lineage>
</organism>
<evidence type="ECO:0000256" key="1">
    <source>
        <dbReference type="SAM" id="MobiDB-lite"/>
    </source>
</evidence>
<sequence>MAESDRGQVESVGKGRASAGNKGWSIKEIDLHSVTSNFLSPLRKVEAQIGLTSRELRVRSTRLDEVGGPSKAASGIFVVQPSYRPFRSTRRRRSPIEQRRWRAAGSATQPNNCVVMRTLQLQSQAVAASSPSPTKRCLAMCSLLEYASVNQEFNITLCCSTPYKEGANAPGSAAGAVEFTIYGSLGTWCTSLLPDMSKHESCIWELFRCPCAGFMWAGGSDGRASLSSPRLVASGGGGRPELSGQPLLSSIIRRTASGCVIISNLDVMAAFKVPRTATEAPVAGTTLTAHSLAALPNAARLAL</sequence>
<dbReference type="OrthoDB" id="10481344at2759"/>
<dbReference type="EMBL" id="CP097502">
    <property type="protein sequence ID" value="URD73239.1"/>
    <property type="molecule type" value="Genomic_DNA"/>
</dbReference>
<name>A0A9E7E9X8_9LILI</name>
<evidence type="ECO:0000313" key="2">
    <source>
        <dbReference type="EMBL" id="URD73239.1"/>
    </source>
</evidence>
<evidence type="ECO:0000313" key="3">
    <source>
        <dbReference type="Proteomes" id="UP001055439"/>
    </source>
</evidence>
<protein>
    <submittedName>
        <fullName evidence="2">Uncharacterized protein</fullName>
    </submittedName>
</protein>
<proteinExistence type="predicted"/>
<gene>
    <name evidence="2" type="ORF">MUK42_35150</name>
</gene>